<dbReference type="eggNOG" id="COG1802">
    <property type="taxonomic scope" value="Bacteria"/>
</dbReference>
<dbReference type="SMART" id="SM00895">
    <property type="entry name" value="FCD"/>
    <property type="match status" value="1"/>
</dbReference>
<comment type="caution">
    <text evidence="5">The sequence shown here is derived from an EMBL/GenBank/DDBJ whole genome shotgun (WGS) entry which is preliminary data.</text>
</comment>
<dbReference type="GO" id="GO:0003677">
    <property type="term" value="F:DNA binding"/>
    <property type="evidence" value="ECO:0007669"/>
    <property type="project" value="UniProtKB-KW"/>
</dbReference>
<evidence type="ECO:0000259" key="4">
    <source>
        <dbReference type="PROSITE" id="PS50949"/>
    </source>
</evidence>
<dbReference type="PATRIC" id="fig|1121939.11.peg.1010"/>
<dbReference type="SUPFAM" id="SSF46785">
    <property type="entry name" value="Winged helix' DNA-binding domain"/>
    <property type="match status" value="1"/>
</dbReference>
<evidence type="ECO:0000256" key="2">
    <source>
        <dbReference type="ARBA" id="ARBA00023125"/>
    </source>
</evidence>
<name>S2LFC2_LITA3</name>
<dbReference type="PANTHER" id="PTHR43537">
    <property type="entry name" value="TRANSCRIPTIONAL REGULATOR, GNTR FAMILY"/>
    <property type="match status" value="1"/>
</dbReference>
<keyword evidence="1" id="KW-0805">Transcription regulation</keyword>
<dbReference type="InterPro" id="IPR011711">
    <property type="entry name" value="GntR_C"/>
</dbReference>
<keyword evidence="2" id="KW-0238">DNA-binding</keyword>
<feature type="domain" description="HTH gntR-type" evidence="4">
    <location>
        <begin position="11"/>
        <end position="78"/>
    </location>
</feature>
<dbReference type="OrthoDB" id="9799812at2"/>
<dbReference type="Gene3D" id="1.20.120.530">
    <property type="entry name" value="GntR ligand-binding domain-like"/>
    <property type="match status" value="1"/>
</dbReference>
<evidence type="ECO:0000313" key="5">
    <source>
        <dbReference type="EMBL" id="EPC03391.1"/>
    </source>
</evidence>
<dbReference type="SUPFAM" id="SSF48008">
    <property type="entry name" value="GntR ligand-binding domain-like"/>
    <property type="match status" value="1"/>
</dbReference>
<keyword evidence="3" id="KW-0804">Transcription</keyword>
<dbReference type="GO" id="GO:0003700">
    <property type="term" value="F:DNA-binding transcription factor activity"/>
    <property type="evidence" value="ECO:0007669"/>
    <property type="project" value="InterPro"/>
</dbReference>
<gene>
    <name evidence="5" type="ORF">L861_17770</name>
</gene>
<sequence>MNKTALRVGNATHASRIYEILRRDIVNGCFQAGEKIAINALKERYCVGLSPLREALNKLAAYGLLTQENQRGFRIPRLDRSELDDIAQMRRKLECMALEQAIRYGDAEWESELLAAAHRLRRANGEDVEHWEHTHGRFHQTLVASCGSAWLLRFIEQLHDQFDRYRRLAPENSSIREVLDAQHDELVELALKRDIKAASLLLENHIMLSHQVALGSCRS</sequence>
<dbReference type="InterPro" id="IPR008920">
    <property type="entry name" value="TF_FadR/GntR_C"/>
</dbReference>
<dbReference type="Gene3D" id="1.10.10.10">
    <property type="entry name" value="Winged helix-like DNA-binding domain superfamily/Winged helix DNA-binding domain"/>
    <property type="match status" value="1"/>
</dbReference>
<dbReference type="PROSITE" id="PS50949">
    <property type="entry name" value="HTH_GNTR"/>
    <property type="match status" value="1"/>
</dbReference>
<reference evidence="5 6" key="1">
    <citation type="journal article" date="2013" name="Genome Announc.">
        <title>Draft genome sequence of the moderately halophilic gammaproteobacterium Halomonas anticariensis FP35.</title>
        <authorList>
            <person name="Tahrioui A."/>
            <person name="Quesada E."/>
            <person name="Llamas I."/>
        </authorList>
    </citation>
    <scope>NUCLEOTIDE SEQUENCE [LARGE SCALE GENOMIC DNA]</scope>
    <source>
        <strain evidence="6">DSM 16096 / CECT 5854 / LMG 22089 / FP35</strain>
    </source>
</reference>
<evidence type="ECO:0000313" key="6">
    <source>
        <dbReference type="Proteomes" id="UP000014463"/>
    </source>
</evidence>
<evidence type="ECO:0000256" key="1">
    <source>
        <dbReference type="ARBA" id="ARBA00023015"/>
    </source>
</evidence>
<accession>S2LFC2</accession>
<keyword evidence="6" id="KW-1185">Reference proteome</keyword>
<dbReference type="STRING" id="1121939.L861_17770"/>
<dbReference type="InterPro" id="IPR036388">
    <property type="entry name" value="WH-like_DNA-bd_sf"/>
</dbReference>
<dbReference type="PANTHER" id="PTHR43537:SF20">
    <property type="entry name" value="HTH-TYPE TRANSCRIPTIONAL REPRESSOR GLAR"/>
    <property type="match status" value="1"/>
</dbReference>
<protein>
    <recommendedName>
        <fullName evidence="4">HTH gntR-type domain-containing protein</fullName>
    </recommendedName>
</protein>
<proteinExistence type="predicted"/>
<dbReference type="SMART" id="SM00345">
    <property type="entry name" value="HTH_GNTR"/>
    <property type="match status" value="1"/>
</dbReference>
<dbReference type="Proteomes" id="UP000014463">
    <property type="component" value="Unassembled WGS sequence"/>
</dbReference>
<dbReference type="Pfam" id="PF07729">
    <property type="entry name" value="FCD"/>
    <property type="match status" value="1"/>
</dbReference>
<dbReference type="RefSeq" id="WP_016415506.1">
    <property type="nucleotide sequence ID" value="NZ_AUAB01000018.1"/>
</dbReference>
<dbReference type="EMBL" id="ASTJ01000012">
    <property type="protein sequence ID" value="EPC03391.1"/>
    <property type="molecule type" value="Genomic_DNA"/>
</dbReference>
<dbReference type="Pfam" id="PF00392">
    <property type="entry name" value="GntR"/>
    <property type="match status" value="1"/>
</dbReference>
<dbReference type="InterPro" id="IPR000524">
    <property type="entry name" value="Tscrpt_reg_HTH_GntR"/>
</dbReference>
<dbReference type="InterPro" id="IPR036390">
    <property type="entry name" value="WH_DNA-bd_sf"/>
</dbReference>
<dbReference type="AlphaFoldDB" id="S2LFC2"/>
<organism evidence="5 6">
    <name type="scientific">Litchfieldella anticariensis (strain DSM 16096 / CECT 5854 / CIP 108499 / LMG 22089 / FP35)</name>
    <name type="common">Halomonas anticariensis</name>
    <dbReference type="NCBI Taxonomy" id="1121939"/>
    <lineage>
        <taxon>Bacteria</taxon>
        <taxon>Pseudomonadati</taxon>
        <taxon>Pseudomonadota</taxon>
        <taxon>Gammaproteobacteria</taxon>
        <taxon>Oceanospirillales</taxon>
        <taxon>Halomonadaceae</taxon>
        <taxon>Litchfieldella</taxon>
    </lineage>
</organism>
<evidence type="ECO:0000256" key="3">
    <source>
        <dbReference type="ARBA" id="ARBA00023163"/>
    </source>
</evidence>